<keyword evidence="3" id="KW-1185">Reference proteome</keyword>
<evidence type="ECO:0000256" key="1">
    <source>
        <dbReference type="SAM" id="MobiDB-lite"/>
    </source>
</evidence>
<name>A0A9Q0Y3N8_9SAUR</name>
<feature type="compositionally biased region" description="Low complexity" evidence="1">
    <location>
        <begin position="1"/>
        <end position="18"/>
    </location>
</feature>
<reference evidence="2" key="1">
    <citation type="journal article" date="2023" name="DNA Res.">
        <title>Chromosome-level genome assembly of Phrynocephalus forsythii using third-generation DNA sequencing and Hi-C analysis.</title>
        <authorList>
            <person name="Qi Y."/>
            <person name="Zhao W."/>
            <person name="Zhao Y."/>
            <person name="Niu C."/>
            <person name="Cao S."/>
            <person name="Zhang Y."/>
        </authorList>
    </citation>
    <scope>NUCLEOTIDE SEQUENCE</scope>
    <source>
        <tissue evidence="2">Muscle</tissue>
    </source>
</reference>
<dbReference type="Proteomes" id="UP001142489">
    <property type="component" value="Unassembled WGS sequence"/>
</dbReference>
<evidence type="ECO:0000313" key="2">
    <source>
        <dbReference type="EMBL" id="KAJ7341388.1"/>
    </source>
</evidence>
<accession>A0A9Q0Y3N8</accession>
<dbReference type="PANTHER" id="PTHR34488">
    <property type="entry name" value="SI:CH211-245H14.1-RELATED"/>
    <property type="match status" value="1"/>
</dbReference>
<organism evidence="2 3">
    <name type="scientific">Phrynocephalus forsythii</name>
    <dbReference type="NCBI Taxonomy" id="171643"/>
    <lineage>
        <taxon>Eukaryota</taxon>
        <taxon>Metazoa</taxon>
        <taxon>Chordata</taxon>
        <taxon>Craniata</taxon>
        <taxon>Vertebrata</taxon>
        <taxon>Euteleostomi</taxon>
        <taxon>Lepidosauria</taxon>
        <taxon>Squamata</taxon>
        <taxon>Bifurcata</taxon>
        <taxon>Unidentata</taxon>
        <taxon>Episquamata</taxon>
        <taxon>Toxicofera</taxon>
        <taxon>Iguania</taxon>
        <taxon>Acrodonta</taxon>
        <taxon>Agamidae</taxon>
        <taxon>Agaminae</taxon>
        <taxon>Phrynocephalus</taxon>
    </lineage>
</organism>
<feature type="region of interest" description="Disordered" evidence="1">
    <location>
        <begin position="1"/>
        <end position="45"/>
    </location>
</feature>
<evidence type="ECO:0000313" key="3">
    <source>
        <dbReference type="Proteomes" id="UP001142489"/>
    </source>
</evidence>
<comment type="caution">
    <text evidence="2">The sequence shown here is derived from an EMBL/GenBank/DDBJ whole genome shotgun (WGS) entry which is preliminary data.</text>
</comment>
<proteinExistence type="predicted"/>
<protein>
    <submittedName>
        <fullName evidence="2">Uncharacterized protein</fullName>
    </submittedName>
</protein>
<dbReference type="PANTHER" id="PTHR34488:SF1">
    <property type="entry name" value="SI:CH211-245H14.1-RELATED"/>
    <property type="match status" value="1"/>
</dbReference>
<sequence>MSRPAYGDPSAGGAPGDAHLQEGRGRRSVGTQTNKQEEKEEVPRLLAENQQLNQKVQEMKEEMSRLLQENEGLLEKIFEKELELNRLKQVSGTAQEELAPSNFQWRWREIKFLVKGFPVQFRTTGKTGGCERQFLKDVSKLLSRQGVSLKVEEFTETSRHLLLVFCPIASRMGTNIESALQGLNCDQKAILMVMHYVPKDNTETFLDTSRQGMHPALVLTVHTRYTLQGGFYPCEMNKRAVASVAAAIKGLVEDH</sequence>
<gene>
    <name evidence="2" type="ORF">JRQ81_005429</name>
</gene>
<dbReference type="EMBL" id="JAPFRF010000002">
    <property type="protein sequence ID" value="KAJ7341388.1"/>
    <property type="molecule type" value="Genomic_DNA"/>
</dbReference>
<dbReference type="OrthoDB" id="8446971at2759"/>
<dbReference type="AlphaFoldDB" id="A0A9Q0Y3N8"/>